<feature type="compositionally biased region" description="Basic and acidic residues" evidence="7">
    <location>
        <begin position="1299"/>
        <end position="1318"/>
    </location>
</feature>
<dbReference type="EMBL" id="QGDH01000012">
    <property type="protein sequence ID" value="RAR15394.1"/>
    <property type="molecule type" value="Genomic_DNA"/>
</dbReference>
<accession>A0A364NDK5</accession>
<evidence type="ECO:0000259" key="8">
    <source>
        <dbReference type="SMART" id="SM00672"/>
    </source>
</evidence>
<dbReference type="SUPFAM" id="SSF52374">
    <property type="entry name" value="Nucleotidylyl transferase"/>
    <property type="match status" value="1"/>
</dbReference>
<dbReference type="GO" id="GO:0006420">
    <property type="term" value="P:arginyl-tRNA aminoacylation"/>
    <property type="evidence" value="ECO:0007669"/>
    <property type="project" value="InterPro"/>
</dbReference>
<dbReference type="Pfam" id="PF00750">
    <property type="entry name" value="tRNA-synt_1d"/>
    <property type="match status" value="1"/>
</dbReference>
<dbReference type="InterPro" id="IPR005148">
    <property type="entry name" value="Arg-tRNA-synth_N"/>
</dbReference>
<dbReference type="PRINTS" id="PR01038">
    <property type="entry name" value="TRNASYNTHARG"/>
</dbReference>
<dbReference type="NCBIfam" id="TIGR00456">
    <property type="entry name" value="argS"/>
    <property type="match status" value="1"/>
</dbReference>
<keyword evidence="6" id="KW-0175">Coiled coil</keyword>
<dbReference type="Pfam" id="PF05686">
    <property type="entry name" value="Glyco_transf_90"/>
    <property type="match status" value="1"/>
</dbReference>
<feature type="region of interest" description="Disordered" evidence="7">
    <location>
        <begin position="1290"/>
        <end position="1318"/>
    </location>
</feature>
<evidence type="ECO:0000256" key="2">
    <source>
        <dbReference type="ARBA" id="ARBA00022741"/>
    </source>
</evidence>
<comment type="caution">
    <text evidence="10">The sequence shown here is derived from an EMBL/GenBank/DDBJ whole genome shotgun (WGS) entry which is preliminary data.</text>
</comment>
<keyword evidence="2" id="KW-0547">Nucleotide-binding</keyword>
<dbReference type="InterPro" id="IPR036695">
    <property type="entry name" value="Arg-tRNA-synth_N_sf"/>
</dbReference>
<dbReference type="PANTHER" id="PTHR11956">
    <property type="entry name" value="ARGINYL-TRNA SYNTHETASE"/>
    <property type="match status" value="1"/>
</dbReference>
<dbReference type="InterPro" id="IPR035684">
    <property type="entry name" value="ArgRS_core"/>
</dbReference>
<dbReference type="GO" id="GO:0004814">
    <property type="term" value="F:arginine-tRNA ligase activity"/>
    <property type="evidence" value="ECO:0007669"/>
    <property type="project" value="InterPro"/>
</dbReference>
<dbReference type="InterPro" id="IPR001412">
    <property type="entry name" value="aa-tRNA-synth_I_CS"/>
</dbReference>
<feature type="coiled-coil region" evidence="6">
    <location>
        <begin position="902"/>
        <end position="939"/>
    </location>
</feature>
<dbReference type="GO" id="GO:0005739">
    <property type="term" value="C:mitochondrion"/>
    <property type="evidence" value="ECO:0007669"/>
    <property type="project" value="TreeGrafter"/>
</dbReference>
<dbReference type="CDD" id="cd00671">
    <property type="entry name" value="ArgRS_core"/>
    <property type="match status" value="1"/>
</dbReference>
<evidence type="ECO:0000313" key="11">
    <source>
        <dbReference type="Proteomes" id="UP000249619"/>
    </source>
</evidence>
<evidence type="ECO:0000313" key="10">
    <source>
        <dbReference type="EMBL" id="RAR15394.1"/>
    </source>
</evidence>
<sequence>MAGKEWLRMLRVLRYTWKRLHSALFGHVPLLRYSCLHHVLLLLWHYRTPLQATHRWKSHVPDPRMRRTHPIEQLMEGAESEYKALISRQKTSLDAAARAYRQRRGRHPPPGFDAWIEFAQRNKALIVEDMFDQVYRDLDPFWGVSAKSMRDFAGHYEHRISVKNGIASMTQNHHPGTATDRMEAWLDLMKSVQGMLPDIDVSLNVMDESRVIVPWEDTSRHLQSEKETRNTLAYENVTSSYLSHNSSTNLSPEPPQIDWMGPGERYWDMARVACAPGSPARSQAAAKDLAGPPPRISRFPERSHKGYVQNWTHVRDPCQQPHLQESHGTFIEPVSISTTRALVPIFSESKLQLNSDILIPPAAYLSEHFSGGGYSDTKADGGDWKKKKSGVIWRGAASGGRNKQETWTRYQRHRFVSMLNGTYVEKAEAKLDAGSQGQTFVPQSYTTYQLSAARHMNVGTWLDRIANVGFTDLLCWPSTGKPTCGYTDPYFKIVDKVSMAKQFKYKLLPDIDGNSFSGRYLAFLRSTSVPIKATIYSEWHDDRLIPWLHFVPMDNSFVDVYGILDYFLGSGDKDSHEAAYDAHDEEAKKIALSGKEWASRALRKEDMQIYMLRLLLEYARLCDDDRERLGAVAIPPSLRLYSHIRSVPFKPFPSLDASSRSVVSMEDLTNTLATFGLDKVPQEPNTYPALNPFDIYRSHITELLSSVSGVDKHIIYPTLAWTAKPEHGDLQLAVPALRQKKKDMKAFAQELADAFPESPLVKKPIVTNTSIGFFFKPETLTSLVLPMVLKSRESYGFNKNLGLKNPLDPASGPKKMIVEFSSPNIAKPFHAGHLRSTIIGGFLANLYEGAGWDVVRMNYLGDWGKQYGVLAIGFDLYGNEEELVKNPIGHLYDIYVRVSNVQHDEAEHMKALKAEAAKLKEEGKDASEQENKIKKIEAEGIDEQARKYFKGMVDGEPKALGIWKRFRDLSIEKYKQTYARLNIHYDDYSGESQVKDESMDLAAKIMWEKKVCEDSEGAVIVDLTSHSKKLGKAVVKKKDGTSLYLTRDIGAAIERVEKYHFDRMIYVVASQQDLHLAQLFKIEELMGRKDISEKCQHINFGMVLAIMSTRKSGRATKAVKYTSASEGSDFEDAKKRKNTKTKAAEKAEGEATNKKISTTTKKRPVERSSCPSEETTTATTAANPAPKRQKKCPAPTPNTTQPPAHPSKPDKAAAKKTWQDYLSSHSADGALLDTEPNKTISITQTDALKKYGLKKEELVPLRCWEKKNPLYGGVMRIFVEEVRALGERKVGILGGGGGEGDKGKVENGGDEGEKEKGK</sequence>
<feature type="region of interest" description="Disordered" evidence="7">
    <location>
        <begin position="1120"/>
        <end position="1220"/>
    </location>
</feature>
<gene>
    <name evidence="10" type="ORF">DDE83_001223</name>
</gene>
<name>A0A364NDK5_STELY</name>
<dbReference type="InterPro" id="IPR014729">
    <property type="entry name" value="Rossmann-like_a/b/a_fold"/>
</dbReference>
<dbReference type="SMART" id="SM01016">
    <property type="entry name" value="Arg_tRNA_synt_N"/>
    <property type="match status" value="1"/>
</dbReference>
<feature type="compositionally biased region" description="Basic and acidic residues" evidence="7">
    <location>
        <begin position="1142"/>
        <end position="1153"/>
    </location>
</feature>
<dbReference type="InterPro" id="IPR001278">
    <property type="entry name" value="Arg-tRNA-ligase"/>
</dbReference>
<dbReference type="PANTHER" id="PTHR11956:SF11">
    <property type="entry name" value="ARGININE--TRNA LIGASE, MITOCHONDRIAL-RELATED"/>
    <property type="match status" value="1"/>
</dbReference>
<keyword evidence="3" id="KW-0067">ATP-binding</keyword>
<organism evidence="10 11">
    <name type="scientific">Stemphylium lycopersici</name>
    <name type="common">Tomato gray leaf spot disease fungus</name>
    <name type="synonym">Thyrospora lycopersici</name>
    <dbReference type="NCBI Taxonomy" id="183478"/>
    <lineage>
        <taxon>Eukaryota</taxon>
        <taxon>Fungi</taxon>
        <taxon>Dikarya</taxon>
        <taxon>Ascomycota</taxon>
        <taxon>Pezizomycotina</taxon>
        <taxon>Dothideomycetes</taxon>
        <taxon>Pleosporomycetidae</taxon>
        <taxon>Pleosporales</taxon>
        <taxon>Pleosporineae</taxon>
        <taxon>Pleosporaceae</taxon>
        <taxon>Stemphylium</taxon>
    </lineage>
</organism>
<feature type="domain" description="Glycosyl transferase CAP10" evidence="8">
    <location>
        <begin position="314"/>
        <end position="625"/>
    </location>
</feature>
<dbReference type="GO" id="GO:0005524">
    <property type="term" value="F:ATP binding"/>
    <property type="evidence" value="ECO:0007669"/>
    <property type="project" value="UniProtKB-KW"/>
</dbReference>
<evidence type="ECO:0000259" key="9">
    <source>
        <dbReference type="SMART" id="SM01016"/>
    </source>
</evidence>
<reference evidence="11" key="1">
    <citation type="submission" date="2018-05" db="EMBL/GenBank/DDBJ databases">
        <title>Draft genome sequence of Stemphylium lycopersici strain CIDEFI 213.</title>
        <authorList>
            <person name="Medina R."/>
            <person name="Franco M.E.E."/>
            <person name="Lucentini C.G."/>
            <person name="Saparrat M.C.N."/>
            <person name="Balatti P.A."/>
        </authorList>
    </citation>
    <scope>NUCLEOTIDE SEQUENCE [LARGE SCALE GENOMIC DNA]</scope>
    <source>
        <strain evidence="11">CIDEFI 213</strain>
    </source>
</reference>
<evidence type="ECO:0000256" key="7">
    <source>
        <dbReference type="SAM" id="MobiDB-lite"/>
    </source>
</evidence>
<dbReference type="SUPFAM" id="SSF55190">
    <property type="entry name" value="Arginyl-tRNA synthetase (ArgRS), N-terminal 'additional' domain"/>
    <property type="match status" value="1"/>
</dbReference>
<dbReference type="Gene3D" id="3.40.50.620">
    <property type="entry name" value="HUPs"/>
    <property type="match status" value="1"/>
</dbReference>
<evidence type="ECO:0000256" key="5">
    <source>
        <dbReference type="ARBA" id="ARBA00033033"/>
    </source>
</evidence>
<protein>
    <recommendedName>
        <fullName evidence="5">Arginyl-tRNA synthetase</fullName>
    </recommendedName>
</protein>
<feature type="domain" description="Arginyl tRNA synthetase N-terminal" evidence="9">
    <location>
        <begin position="694"/>
        <end position="775"/>
    </location>
</feature>
<dbReference type="Proteomes" id="UP000249619">
    <property type="component" value="Unassembled WGS sequence"/>
</dbReference>
<dbReference type="Pfam" id="PF03485">
    <property type="entry name" value="Arg_tRNA_synt_N"/>
    <property type="match status" value="1"/>
</dbReference>
<dbReference type="STRING" id="183478.A0A364NDK5"/>
<dbReference type="SMART" id="SM00672">
    <property type="entry name" value="CAP10"/>
    <property type="match status" value="1"/>
</dbReference>
<dbReference type="Gene3D" id="3.30.1360.70">
    <property type="entry name" value="Arginyl tRNA synthetase N-terminal domain"/>
    <property type="match status" value="1"/>
</dbReference>
<dbReference type="GO" id="GO:0032543">
    <property type="term" value="P:mitochondrial translation"/>
    <property type="evidence" value="ECO:0007669"/>
    <property type="project" value="TreeGrafter"/>
</dbReference>
<dbReference type="PROSITE" id="PS00178">
    <property type="entry name" value="AA_TRNA_LIGASE_I"/>
    <property type="match status" value="1"/>
</dbReference>
<feature type="region of interest" description="Disordered" evidence="7">
    <location>
        <begin position="278"/>
        <end position="302"/>
    </location>
</feature>
<keyword evidence="1 10" id="KW-0436">Ligase</keyword>
<keyword evidence="11" id="KW-1185">Reference proteome</keyword>
<keyword evidence="4 10" id="KW-0030">Aminoacyl-tRNA synthetase</keyword>
<evidence type="ECO:0000256" key="3">
    <source>
        <dbReference type="ARBA" id="ARBA00022840"/>
    </source>
</evidence>
<proteinExistence type="predicted"/>
<dbReference type="InterPro" id="IPR006598">
    <property type="entry name" value="CAP10"/>
</dbReference>
<evidence type="ECO:0000256" key="6">
    <source>
        <dbReference type="SAM" id="Coils"/>
    </source>
</evidence>
<evidence type="ECO:0000256" key="1">
    <source>
        <dbReference type="ARBA" id="ARBA00022598"/>
    </source>
</evidence>
<evidence type="ECO:0000256" key="4">
    <source>
        <dbReference type="ARBA" id="ARBA00023146"/>
    </source>
</evidence>